<proteinExistence type="predicted"/>
<reference evidence="3 4" key="1">
    <citation type="submission" date="2024-07" db="EMBL/GenBank/DDBJ databases">
        <title>Section-level genome sequencing and comparative genomics of Aspergillus sections Usti and Cavernicolus.</title>
        <authorList>
            <consortium name="Lawrence Berkeley National Laboratory"/>
            <person name="Nybo J.L."/>
            <person name="Vesth T.C."/>
            <person name="Theobald S."/>
            <person name="Frisvad J.C."/>
            <person name="Larsen T.O."/>
            <person name="Kjaerboelling I."/>
            <person name="Rothschild-Mancinelli K."/>
            <person name="Lyhne E.K."/>
            <person name="Kogle M.E."/>
            <person name="Barry K."/>
            <person name="Clum A."/>
            <person name="Na H."/>
            <person name="Ledsgaard L."/>
            <person name="Lin J."/>
            <person name="Lipzen A."/>
            <person name="Kuo A."/>
            <person name="Riley R."/>
            <person name="Mondo S."/>
            <person name="Labutti K."/>
            <person name="Haridas S."/>
            <person name="Pangalinan J."/>
            <person name="Salamov A.A."/>
            <person name="Simmons B.A."/>
            <person name="Magnuson J.K."/>
            <person name="Chen J."/>
            <person name="Drula E."/>
            <person name="Henrissat B."/>
            <person name="Wiebenga A."/>
            <person name="Lubbers R.J."/>
            <person name="Gomes A.C."/>
            <person name="Makela M.R."/>
            <person name="Stajich J."/>
            <person name="Grigoriev I.V."/>
            <person name="Mortensen U.H."/>
            <person name="De Vries R.P."/>
            <person name="Baker S.E."/>
            <person name="Andersen M.R."/>
        </authorList>
    </citation>
    <scope>NUCLEOTIDE SEQUENCE [LARGE SCALE GENOMIC DNA]</scope>
    <source>
        <strain evidence="3 4">CBS 588.65</strain>
    </source>
</reference>
<dbReference type="PANTHER" id="PTHR42039">
    <property type="entry name" value="PUTATIVE (AFU_ORTHOLOGUE AFUA_3G02940)-RELATED"/>
    <property type="match status" value="1"/>
</dbReference>
<evidence type="ECO:0000256" key="1">
    <source>
        <dbReference type="SAM" id="MobiDB-lite"/>
    </source>
</evidence>
<keyword evidence="2" id="KW-0732">Signal</keyword>
<dbReference type="PANTHER" id="PTHR42039:SF2">
    <property type="entry name" value="ALLERGEN ASP F4 (AFU_ORTHOLOGUE AFUA_2G03830)-RELATED"/>
    <property type="match status" value="1"/>
</dbReference>
<feature type="chain" id="PRO_5046342909" description="Allergen Asp f 4" evidence="2">
    <location>
        <begin position="21"/>
        <end position="329"/>
    </location>
</feature>
<protein>
    <recommendedName>
        <fullName evidence="5">Allergen Asp f 4</fullName>
    </recommendedName>
</protein>
<evidence type="ECO:0008006" key="5">
    <source>
        <dbReference type="Google" id="ProtNLM"/>
    </source>
</evidence>
<dbReference type="EMBL" id="JBFXLT010000090">
    <property type="protein sequence ID" value="KAL2809347.1"/>
    <property type="molecule type" value="Genomic_DNA"/>
</dbReference>
<sequence>MQFKNSMLLLTALTAGSAVARMHGHQRRHAHQKIHEERAVGDMVTVTMDGKVVSWVNTYAGPDTATATADVNVNVAVATATTTAVAAASTSTSSSDSSDDDEEAVSSASGTCSNWYETSDSYSRSGFGEATEANLLEYIWYKGNVGNPWGSNIIEVAEEKACKYKYVVKFNGAESDAWTIVFWNKFGPDGKLTGWYGNSALTLTINPGETKYVAFDEDTQGAWGAAKGTSLPVDEYGGYSCTWGEFDFGNTGNDGWSGWDVSAIQAQFANQEVQGMKICTHSGDGCSYITNLAAQVDNAYTKAEEGVDGIGGNTVAGAVRLVVDIDYSL</sequence>
<dbReference type="Pfam" id="PF25312">
    <property type="entry name" value="Allergen_Asp_f_4"/>
    <property type="match status" value="1"/>
</dbReference>
<evidence type="ECO:0000313" key="3">
    <source>
        <dbReference type="EMBL" id="KAL2809347.1"/>
    </source>
</evidence>
<dbReference type="Proteomes" id="UP001610334">
    <property type="component" value="Unassembled WGS sequence"/>
</dbReference>
<evidence type="ECO:0000256" key="2">
    <source>
        <dbReference type="SAM" id="SignalP"/>
    </source>
</evidence>
<keyword evidence="4" id="KW-1185">Reference proteome</keyword>
<comment type="caution">
    <text evidence="3">The sequence shown here is derived from an EMBL/GenBank/DDBJ whole genome shotgun (WGS) entry which is preliminary data.</text>
</comment>
<evidence type="ECO:0000313" key="4">
    <source>
        <dbReference type="Proteomes" id="UP001610334"/>
    </source>
</evidence>
<organism evidence="3 4">
    <name type="scientific">Aspergillus granulosus</name>
    <dbReference type="NCBI Taxonomy" id="176169"/>
    <lineage>
        <taxon>Eukaryota</taxon>
        <taxon>Fungi</taxon>
        <taxon>Dikarya</taxon>
        <taxon>Ascomycota</taxon>
        <taxon>Pezizomycotina</taxon>
        <taxon>Eurotiomycetes</taxon>
        <taxon>Eurotiomycetidae</taxon>
        <taxon>Eurotiales</taxon>
        <taxon>Aspergillaceae</taxon>
        <taxon>Aspergillus</taxon>
        <taxon>Aspergillus subgen. Nidulantes</taxon>
    </lineage>
</organism>
<accession>A0ABR4H1K7</accession>
<gene>
    <name evidence="3" type="ORF">BJX63DRAFT_364148</name>
</gene>
<feature type="signal peptide" evidence="2">
    <location>
        <begin position="1"/>
        <end position="20"/>
    </location>
</feature>
<name>A0ABR4H1K7_9EURO</name>
<feature type="region of interest" description="Disordered" evidence="1">
    <location>
        <begin position="88"/>
        <end position="110"/>
    </location>
</feature>
<dbReference type="InterPro" id="IPR038903">
    <property type="entry name" value="Allergen_Asp_f_4"/>
</dbReference>